<sequence>MRKKTKFIHGGISRDPYTGAVSTPIYQVSTYKQDGVGNFIYEYSRTGNPTRESLEKLIADIEGGKRGFAFGSGMAAITAVIQLFSAGDHIIATDDVYGGTFRVMTKVLNRFNLEVTFVDTSDLDTVKNAVKPNTKAIYVETPTNPLLKITDIQAVSEIAKENNLKLIVDNTFSTPYWQNPLELGADIVLHSATKYLGGHSDVVAGLVVVNDDKLAEDVHFIQNSTGGILGPQDSWLLIRGIKTLGVRMEEIEENTKKVVNFLQDNKHVQKVYYPGLANHPGHDIHSKQADGFGGMISFTVESEAKALDVLKKVKYFTLAESLGAVESLISIPALMTHASIPKERRHELGIEDGLIRISVGIEDIEDLLEDLENALQDE</sequence>
<dbReference type="EC" id="2.5.1.48" evidence="6"/>
<proteinExistence type="inferred from homology"/>
<dbReference type="InterPro" id="IPR054542">
    <property type="entry name" value="Cys_met_metab_PP"/>
</dbReference>
<keyword evidence="6" id="KW-0808">Transferase</keyword>
<dbReference type="GO" id="GO:0005737">
    <property type="term" value="C:cytoplasm"/>
    <property type="evidence" value="ECO:0007669"/>
    <property type="project" value="TreeGrafter"/>
</dbReference>
<comment type="caution">
    <text evidence="6">The sequence shown here is derived from an EMBL/GenBank/DDBJ whole genome shotgun (WGS) entry which is preliminary data.</text>
</comment>
<dbReference type="FunFam" id="3.40.640.10:FF:000009">
    <property type="entry name" value="Cystathionine gamma-synthase homolog"/>
    <property type="match status" value="1"/>
</dbReference>
<dbReference type="PATRIC" id="fig|157838.3.peg.5207"/>
<organism evidence="6 7">
    <name type="scientific">Heyndrickxia shackletonii</name>
    <dbReference type="NCBI Taxonomy" id="157838"/>
    <lineage>
        <taxon>Bacteria</taxon>
        <taxon>Bacillati</taxon>
        <taxon>Bacillota</taxon>
        <taxon>Bacilli</taxon>
        <taxon>Bacillales</taxon>
        <taxon>Bacillaceae</taxon>
        <taxon>Heyndrickxia</taxon>
    </lineage>
</organism>
<gene>
    <name evidence="6" type="ORF">AN964_23695</name>
</gene>
<dbReference type="PANTHER" id="PTHR11808">
    <property type="entry name" value="TRANS-SULFURATION ENZYME FAMILY MEMBER"/>
    <property type="match status" value="1"/>
</dbReference>
<dbReference type="Pfam" id="PF01053">
    <property type="entry name" value="Cys_Met_Meta_PP"/>
    <property type="match status" value="1"/>
</dbReference>
<accession>A0A0Q3WRZ0</accession>
<keyword evidence="3 4" id="KW-0663">Pyridoxal phosphate</keyword>
<dbReference type="InterPro" id="IPR000277">
    <property type="entry name" value="Cys/Met-Metab_PyrdxlP-dep_enz"/>
</dbReference>
<dbReference type="NCBIfam" id="NF005810">
    <property type="entry name" value="PRK07671.1"/>
    <property type="match status" value="1"/>
</dbReference>
<evidence type="ECO:0000313" key="6">
    <source>
        <dbReference type="EMBL" id="KQL50650.1"/>
    </source>
</evidence>
<name>A0A0Q3WRZ0_9BACI</name>
<dbReference type="CDD" id="cd00614">
    <property type="entry name" value="CGS_like"/>
    <property type="match status" value="1"/>
</dbReference>
<evidence type="ECO:0000256" key="5">
    <source>
        <dbReference type="RuleBase" id="RU362118"/>
    </source>
</evidence>
<dbReference type="EMBL" id="LJJC01000015">
    <property type="protein sequence ID" value="KQL50650.1"/>
    <property type="molecule type" value="Genomic_DNA"/>
</dbReference>
<dbReference type="AlphaFoldDB" id="A0A0Q3WRZ0"/>
<comment type="similarity">
    <text evidence="2 5">Belongs to the trans-sulfuration enzymes family.</text>
</comment>
<evidence type="ECO:0000256" key="1">
    <source>
        <dbReference type="ARBA" id="ARBA00001933"/>
    </source>
</evidence>
<dbReference type="GO" id="GO:0004123">
    <property type="term" value="F:cystathionine gamma-lyase activity"/>
    <property type="evidence" value="ECO:0007669"/>
    <property type="project" value="TreeGrafter"/>
</dbReference>
<dbReference type="InterPro" id="IPR015424">
    <property type="entry name" value="PyrdxlP-dep_Trfase"/>
</dbReference>
<evidence type="ECO:0000256" key="2">
    <source>
        <dbReference type="ARBA" id="ARBA00009077"/>
    </source>
</evidence>
<dbReference type="PIRSF" id="PIRSF001434">
    <property type="entry name" value="CGS"/>
    <property type="match status" value="1"/>
</dbReference>
<dbReference type="InterPro" id="IPR015422">
    <property type="entry name" value="PyrdxlP-dep_Trfase_small"/>
</dbReference>
<dbReference type="STRING" id="157838.AN964_23695"/>
<dbReference type="GO" id="GO:0003962">
    <property type="term" value="F:cystathionine gamma-synthase activity"/>
    <property type="evidence" value="ECO:0007669"/>
    <property type="project" value="UniProtKB-EC"/>
</dbReference>
<dbReference type="GO" id="GO:0030170">
    <property type="term" value="F:pyridoxal phosphate binding"/>
    <property type="evidence" value="ECO:0007669"/>
    <property type="project" value="InterPro"/>
</dbReference>
<dbReference type="FunFam" id="3.90.1150.10:FF:000008">
    <property type="entry name" value="Cystathionine gamma-synthase"/>
    <property type="match status" value="1"/>
</dbReference>
<protein>
    <submittedName>
        <fullName evidence="6">Cystathionine gamma-synthase</fullName>
        <ecNumber evidence="6">2.5.1.48</ecNumber>
    </submittedName>
</protein>
<evidence type="ECO:0000256" key="4">
    <source>
        <dbReference type="PIRSR" id="PIRSR001434-2"/>
    </source>
</evidence>
<dbReference type="PANTHER" id="PTHR11808:SF15">
    <property type="entry name" value="CYSTATHIONINE GAMMA-LYASE"/>
    <property type="match status" value="1"/>
</dbReference>
<comment type="cofactor">
    <cofactor evidence="1 5">
        <name>pyridoxal 5'-phosphate</name>
        <dbReference type="ChEBI" id="CHEBI:597326"/>
    </cofactor>
</comment>
<dbReference type="GO" id="GO:0019343">
    <property type="term" value="P:cysteine biosynthetic process via cystathionine"/>
    <property type="evidence" value="ECO:0007669"/>
    <property type="project" value="TreeGrafter"/>
</dbReference>
<dbReference type="Proteomes" id="UP000051888">
    <property type="component" value="Unassembled WGS sequence"/>
</dbReference>
<reference evidence="6 7" key="1">
    <citation type="submission" date="2015-09" db="EMBL/GenBank/DDBJ databases">
        <title>Genome sequencing project for genomic taxonomy and phylogenomics of Bacillus-like bacteria.</title>
        <authorList>
            <person name="Liu B."/>
            <person name="Wang J."/>
            <person name="Zhu Y."/>
            <person name="Liu G."/>
            <person name="Chen Q."/>
            <person name="Chen Z."/>
            <person name="Lan J."/>
            <person name="Che J."/>
            <person name="Ge C."/>
            <person name="Shi H."/>
            <person name="Pan Z."/>
            <person name="Liu X."/>
        </authorList>
    </citation>
    <scope>NUCLEOTIDE SEQUENCE [LARGE SCALE GENOMIC DNA]</scope>
    <source>
        <strain evidence="6 7">LMG 18435</strain>
    </source>
</reference>
<dbReference type="OrthoDB" id="9803887at2"/>
<evidence type="ECO:0000256" key="3">
    <source>
        <dbReference type="ARBA" id="ARBA00022898"/>
    </source>
</evidence>
<dbReference type="SUPFAM" id="SSF53383">
    <property type="entry name" value="PLP-dependent transferases"/>
    <property type="match status" value="1"/>
</dbReference>
<keyword evidence="7" id="KW-1185">Reference proteome</keyword>
<feature type="modified residue" description="N6-(pyridoxal phosphate)lysine" evidence="4">
    <location>
        <position position="194"/>
    </location>
</feature>
<dbReference type="RefSeq" id="WP_055742251.1">
    <property type="nucleotide sequence ID" value="NZ_JAAIWL010000002.1"/>
</dbReference>
<dbReference type="InterPro" id="IPR015421">
    <property type="entry name" value="PyrdxlP-dep_Trfase_major"/>
</dbReference>
<dbReference type="GO" id="GO:0019346">
    <property type="term" value="P:transsulfuration"/>
    <property type="evidence" value="ECO:0007669"/>
    <property type="project" value="InterPro"/>
</dbReference>
<dbReference type="PROSITE" id="PS00868">
    <property type="entry name" value="CYS_MET_METAB_PP"/>
    <property type="match status" value="1"/>
</dbReference>
<dbReference type="Gene3D" id="3.90.1150.10">
    <property type="entry name" value="Aspartate Aminotransferase, domain 1"/>
    <property type="match status" value="1"/>
</dbReference>
<evidence type="ECO:0000313" key="7">
    <source>
        <dbReference type="Proteomes" id="UP000051888"/>
    </source>
</evidence>
<dbReference type="Gene3D" id="3.40.640.10">
    <property type="entry name" value="Type I PLP-dependent aspartate aminotransferase-like (Major domain)"/>
    <property type="match status" value="1"/>
</dbReference>